<dbReference type="RefSeq" id="WP_350331614.1">
    <property type="nucleotide sequence ID" value="NZ_CP054719.1"/>
</dbReference>
<feature type="domain" description="FeoB-type G" evidence="3">
    <location>
        <begin position="7"/>
        <end position="121"/>
    </location>
</feature>
<dbReference type="Pfam" id="PF07670">
    <property type="entry name" value="Gate"/>
    <property type="match status" value="2"/>
</dbReference>
<dbReference type="Gene3D" id="3.40.50.300">
    <property type="entry name" value="P-loop containing nucleotide triphosphate hydrolases"/>
    <property type="match status" value="1"/>
</dbReference>
<feature type="domain" description="Ferrous iron transport protein B C-terminal" evidence="4">
    <location>
        <begin position="365"/>
        <end position="415"/>
    </location>
</feature>
<evidence type="ECO:0000256" key="1">
    <source>
        <dbReference type="ARBA" id="ARBA00031200"/>
    </source>
</evidence>
<feature type="transmembrane region" description="Helical" evidence="2">
    <location>
        <begin position="184"/>
        <end position="210"/>
    </location>
</feature>
<protein>
    <recommendedName>
        <fullName evidence="1">Ferrous iron transport protein B</fullName>
    </recommendedName>
</protein>
<dbReference type="AlphaFoldDB" id="A0A7L9RU54"/>
<dbReference type="InterPro" id="IPR030389">
    <property type="entry name" value="G_FEOB_dom"/>
</dbReference>
<feature type="transmembrane region" description="Helical" evidence="2">
    <location>
        <begin position="416"/>
        <end position="437"/>
    </location>
</feature>
<evidence type="ECO:0000256" key="2">
    <source>
        <dbReference type="SAM" id="Phobius"/>
    </source>
</evidence>
<dbReference type="InterPro" id="IPR006073">
    <property type="entry name" value="GTP-bd"/>
</dbReference>
<dbReference type="InterPro" id="IPR027417">
    <property type="entry name" value="P-loop_NTPase"/>
</dbReference>
<proteinExistence type="predicted"/>
<dbReference type="KEGG" id="pbal:CPBP_00837"/>
<dbReference type="Pfam" id="PF02421">
    <property type="entry name" value="FeoB_N"/>
    <property type="match status" value="1"/>
</dbReference>
<feature type="transmembrane region" description="Helical" evidence="2">
    <location>
        <begin position="239"/>
        <end position="271"/>
    </location>
</feature>
<dbReference type="SUPFAM" id="SSF52540">
    <property type="entry name" value="P-loop containing nucleoside triphosphate hydrolases"/>
    <property type="match status" value="1"/>
</dbReference>
<dbReference type="GO" id="GO:0015093">
    <property type="term" value="F:ferrous iron transmembrane transporter activity"/>
    <property type="evidence" value="ECO:0007669"/>
    <property type="project" value="InterPro"/>
</dbReference>
<dbReference type="GO" id="GO:0005525">
    <property type="term" value="F:GTP binding"/>
    <property type="evidence" value="ECO:0007669"/>
    <property type="project" value="InterPro"/>
</dbReference>
<dbReference type="GO" id="GO:0005886">
    <property type="term" value="C:plasma membrane"/>
    <property type="evidence" value="ECO:0007669"/>
    <property type="project" value="TreeGrafter"/>
</dbReference>
<dbReference type="Pfam" id="PF07664">
    <property type="entry name" value="FeoB_C"/>
    <property type="match status" value="1"/>
</dbReference>
<dbReference type="EMBL" id="CP054719">
    <property type="protein sequence ID" value="QOL20059.1"/>
    <property type="molecule type" value="Genomic_DNA"/>
</dbReference>
<evidence type="ECO:0000313" key="7">
    <source>
        <dbReference type="Proteomes" id="UP000594001"/>
    </source>
</evidence>
<dbReference type="InterPro" id="IPR011640">
    <property type="entry name" value="Fe2_transport_prot_B_C"/>
</dbReference>
<keyword evidence="2" id="KW-0812">Transmembrane</keyword>
<name>A0A7L9RU54_9PROT</name>
<dbReference type="InterPro" id="IPR011642">
    <property type="entry name" value="Gate_dom"/>
</dbReference>
<dbReference type="PANTHER" id="PTHR43185:SF1">
    <property type="entry name" value="FE(2+) TRANSPORTER FEOB"/>
    <property type="match status" value="1"/>
</dbReference>
<feature type="transmembrane region" description="Helical" evidence="2">
    <location>
        <begin position="291"/>
        <end position="313"/>
    </location>
</feature>
<sequence>MPNAKIKWVLIGAPNSGKTSLFNALTGSSGEVMNYPGSTATTHLAPLKKSFSSNVTVIDTPGIYGINGNSPEELEVRTVLDKHKSSLIIFVVDCRFAEHRIQLLSKLRNEGFKCVAYCTHVQDSAANLHDLHEAHGISFVDSAQPLALKTLIYAIENVDLQMTAPPKLAPPQKQVSNVRDLDRLFLHPGLGFVVALIAMILIFSAVFYIAQPVSDMIESAIDSCIGLIQQLQFSMQYPLFASLISGGVLGLEALLVFAPQIFLLFAIILFIQESGYLARAAVILDPILQKFGLHGKSFVSLLSGFSCAIPAILLSRTIESKKERLITILVVPFMMCSARVPMYAMCISFLFRGHSPLAAGLAFASCYFINMFLGVVAAGIINKFLPTDTTSYFMMELPPYKWPSIRVIIRSAANRVFVFFKSAGPIILGLSLVIWAATTFPNYTNTDHADRLSHSYAAKVGQWIEPAFTPMGADWRVGTALLTSFAAREVFASSITLLLGKDLTETTGTSTFEALWDAEKKDGSPLFSTASILALLVFFMFALQCSSTTAVTAKETGSWKIAFYQFVIMNGLAYTLAVITYQALSRI</sequence>
<evidence type="ECO:0000259" key="3">
    <source>
        <dbReference type="Pfam" id="PF02421"/>
    </source>
</evidence>
<dbReference type="Proteomes" id="UP000594001">
    <property type="component" value="Chromosome"/>
</dbReference>
<gene>
    <name evidence="6" type="primary">feoB</name>
    <name evidence="6" type="ORF">CPBP_00837</name>
</gene>
<dbReference type="InterPro" id="IPR050860">
    <property type="entry name" value="FeoB_GTPase"/>
</dbReference>
<feature type="transmembrane region" description="Helical" evidence="2">
    <location>
        <begin position="563"/>
        <end position="584"/>
    </location>
</feature>
<dbReference type="PRINTS" id="PR00326">
    <property type="entry name" value="GTP1OBG"/>
</dbReference>
<feature type="transmembrane region" description="Helical" evidence="2">
    <location>
        <begin position="357"/>
        <end position="385"/>
    </location>
</feature>
<keyword evidence="2" id="KW-0472">Membrane</keyword>
<evidence type="ECO:0000313" key="6">
    <source>
        <dbReference type="EMBL" id="QOL20059.1"/>
    </source>
</evidence>
<keyword evidence="2" id="KW-1133">Transmembrane helix</keyword>
<feature type="transmembrane region" description="Helical" evidence="2">
    <location>
        <begin position="525"/>
        <end position="543"/>
    </location>
</feature>
<organism evidence="6 7">
    <name type="scientific">Candidatus Bodocaedibacter vickermanii</name>
    <dbReference type="NCBI Taxonomy" id="2741701"/>
    <lineage>
        <taxon>Bacteria</taxon>
        <taxon>Pseudomonadati</taxon>
        <taxon>Pseudomonadota</taxon>
        <taxon>Alphaproteobacteria</taxon>
        <taxon>Holosporales</taxon>
        <taxon>Candidatus Paracaedibacteraceae</taxon>
        <taxon>Candidatus Bodocaedibacter</taxon>
    </lineage>
</organism>
<reference evidence="6 7" key="1">
    <citation type="submission" date="2020-06" db="EMBL/GenBank/DDBJ databases">
        <title>The endosymbiont of the kinetoplastid Bodo saltans is a Paracaedibacter-like alpha-proteobacterium possessing a putative toxin-antitoxin system.</title>
        <authorList>
            <person name="Midha S."/>
            <person name="Rigden D.J."/>
            <person name="Siozios S."/>
            <person name="Hurst G.D.D."/>
            <person name="Jackson A.P."/>
        </authorList>
    </citation>
    <scope>NUCLEOTIDE SEQUENCE [LARGE SCALE GENOMIC DNA]</scope>
    <source>
        <strain evidence="6">Lake Konstanz</strain>
    </source>
</reference>
<dbReference type="PANTHER" id="PTHR43185">
    <property type="entry name" value="FERROUS IRON TRANSPORT PROTEIN B"/>
    <property type="match status" value="1"/>
</dbReference>
<evidence type="ECO:0000259" key="4">
    <source>
        <dbReference type="Pfam" id="PF07664"/>
    </source>
</evidence>
<feature type="transmembrane region" description="Helical" evidence="2">
    <location>
        <begin position="325"/>
        <end position="351"/>
    </location>
</feature>
<feature type="domain" description="Nucleoside transporter/FeoB GTPase Gate" evidence="5">
    <location>
        <begin position="255"/>
        <end position="347"/>
    </location>
</feature>
<accession>A0A7L9RU54</accession>
<feature type="domain" description="Nucleoside transporter/FeoB GTPase Gate" evidence="5">
    <location>
        <begin position="420"/>
        <end position="559"/>
    </location>
</feature>
<evidence type="ECO:0000259" key="5">
    <source>
        <dbReference type="Pfam" id="PF07670"/>
    </source>
</evidence>
<keyword evidence="7" id="KW-1185">Reference proteome</keyword>